<dbReference type="AlphaFoldDB" id="A0A496PLX4"/>
<evidence type="ECO:0000256" key="7">
    <source>
        <dbReference type="SAM" id="MobiDB-lite"/>
    </source>
</evidence>
<dbReference type="Pfam" id="PF00842">
    <property type="entry name" value="Ala_racemase_C"/>
    <property type="match status" value="1"/>
</dbReference>
<evidence type="ECO:0000256" key="5">
    <source>
        <dbReference type="PIRSR" id="PIRSR600821-50"/>
    </source>
</evidence>
<dbReference type="Pfam" id="PF01168">
    <property type="entry name" value="Ala_racemase_N"/>
    <property type="match status" value="1"/>
</dbReference>
<gene>
    <name evidence="9" type="primary">alr</name>
    <name evidence="9" type="ORF">DWQ67_01255</name>
</gene>
<sequence>MIGTTKVGPVHHDPSLPAEPERLASIDLCAIRHNIRQIVARTSPAAVMSVVKANAYGHGAVPVAKAALEAGATWIGAAHVAEGLALRAAGIDAPLLCWLHTEATDFAAGITAGIDLGVSGWELEGIASAARAVRIPARVHLKIDTGLGRNGSTRAQWPALLERAAQLEADGVLRVVGIFSHFAVADEPERPETDEQLQAFREAVAQAREAGLEPQVRHLANSPALLSRPDTHFDLVRCGLATYGLSPFEGVTSADLKLRPAMRLSTRLANVKRVPAGHGVSYGLRYSTDRETVFGLVPLGYADGVPRVSEGGPVLINGSVYPSVGRVAMDQFVVDLGPDADEDALLGAETVLFGGEGAPAVEEWARAAGTLNYEIVTRISERVPRRWLEAPSAGGPQDKRPQDEPPQNQHPASSEEGQ</sequence>
<proteinExistence type="inferred from homology"/>
<dbReference type="NCBIfam" id="TIGR00492">
    <property type="entry name" value="alr"/>
    <property type="match status" value="1"/>
</dbReference>
<comment type="pathway">
    <text evidence="4">Amino-acid biosynthesis; D-alanine biosynthesis; D-alanine from L-alanine: step 1/1.</text>
</comment>
<dbReference type="InterPro" id="IPR029066">
    <property type="entry name" value="PLP-binding_barrel"/>
</dbReference>
<dbReference type="InterPro" id="IPR011079">
    <property type="entry name" value="Ala_racemase_C"/>
</dbReference>
<dbReference type="InterPro" id="IPR020622">
    <property type="entry name" value="Ala_racemase_pyridoxalP-BS"/>
</dbReference>
<dbReference type="Gene3D" id="3.20.20.10">
    <property type="entry name" value="Alanine racemase"/>
    <property type="match status" value="1"/>
</dbReference>
<dbReference type="PANTHER" id="PTHR30511">
    <property type="entry name" value="ALANINE RACEMASE"/>
    <property type="match status" value="1"/>
</dbReference>
<dbReference type="EMBL" id="QQXL01000001">
    <property type="protein sequence ID" value="RKW71503.1"/>
    <property type="molecule type" value="Genomic_DNA"/>
</dbReference>
<feature type="active site" description="Proton acceptor; specific for D-alanine" evidence="4">
    <location>
        <position position="52"/>
    </location>
</feature>
<dbReference type="EC" id="5.1.1.1" evidence="4"/>
<dbReference type="GO" id="GO:0005829">
    <property type="term" value="C:cytosol"/>
    <property type="evidence" value="ECO:0007669"/>
    <property type="project" value="TreeGrafter"/>
</dbReference>
<keyword evidence="2 4" id="KW-0663">Pyridoxal phosphate</keyword>
<organism evidence="9 10">
    <name type="scientific">Galactobacter caseinivorans</name>
    <dbReference type="NCBI Taxonomy" id="2676123"/>
    <lineage>
        <taxon>Bacteria</taxon>
        <taxon>Bacillati</taxon>
        <taxon>Actinomycetota</taxon>
        <taxon>Actinomycetes</taxon>
        <taxon>Micrococcales</taxon>
        <taxon>Micrococcaceae</taxon>
        <taxon>Galactobacter</taxon>
    </lineage>
</organism>
<dbReference type="GO" id="GO:0009252">
    <property type="term" value="P:peptidoglycan biosynthetic process"/>
    <property type="evidence" value="ECO:0007669"/>
    <property type="project" value="TreeGrafter"/>
</dbReference>
<evidence type="ECO:0000256" key="6">
    <source>
        <dbReference type="PIRSR" id="PIRSR600821-52"/>
    </source>
</evidence>
<evidence type="ECO:0000313" key="9">
    <source>
        <dbReference type="EMBL" id="RKW71503.1"/>
    </source>
</evidence>
<name>A0A496PLX4_9MICC</name>
<evidence type="ECO:0000256" key="3">
    <source>
        <dbReference type="ARBA" id="ARBA00023235"/>
    </source>
</evidence>
<comment type="cofactor">
    <cofactor evidence="1 4 5">
        <name>pyridoxal 5'-phosphate</name>
        <dbReference type="ChEBI" id="CHEBI:597326"/>
    </cofactor>
</comment>
<dbReference type="SUPFAM" id="SSF50621">
    <property type="entry name" value="Alanine racemase C-terminal domain-like"/>
    <property type="match status" value="1"/>
</dbReference>
<dbReference type="Gene3D" id="2.40.37.10">
    <property type="entry name" value="Lyase, Ornithine Decarboxylase, Chain A, domain 1"/>
    <property type="match status" value="1"/>
</dbReference>
<evidence type="ECO:0000256" key="1">
    <source>
        <dbReference type="ARBA" id="ARBA00001933"/>
    </source>
</evidence>
<evidence type="ECO:0000259" key="8">
    <source>
        <dbReference type="SMART" id="SM01005"/>
    </source>
</evidence>
<dbReference type="InterPro" id="IPR000821">
    <property type="entry name" value="Ala_racemase"/>
</dbReference>
<comment type="function">
    <text evidence="4">Catalyzes the interconversion of L-alanine and D-alanine. May also act on other amino acids.</text>
</comment>
<dbReference type="SMART" id="SM01005">
    <property type="entry name" value="Ala_racemase_C"/>
    <property type="match status" value="1"/>
</dbReference>
<dbReference type="GO" id="GO:0030632">
    <property type="term" value="P:D-alanine biosynthetic process"/>
    <property type="evidence" value="ECO:0007669"/>
    <property type="project" value="UniProtKB-UniRule"/>
</dbReference>
<dbReference type="InterPro" id="IPR009006">
    <property type="entry name" value="Ala_racemase/Decarboxylase_C"/>
</dbReference>
<evidence type="ECO:0000313" key="10">
    <source>
        <dbReference type="Proteomes" id="UP000273119"/>
    </source>
</evidence>
<dbReference type="PRINTS" id="PR00992">
    <property type="entry name" value="ALARACEMASE"/>
</dbReference>
<feature type="binding site" evidence="4 6">
    <location>
        <position position="329"/>
    </location>
    <ligand>
        <name>substrate</name>
    </ligand>
</feature>
<dbReference type="InterPro" id="IPR001608">
    <property type="entry name" value="Ala_racemase_N"/>
</dbReference>
<comment type="catalytic activity">
    <reaction evidence="4">
        <text>L-alanine = D-alanine</text>
        <dbReference type="Rhea" id="RHEA:20249"/>
        <dbReference type="ChEBI" id="CHEBI:57416"/>
        <dbReference type="ChEBI" id="CHEBI:57972"/>
        <dbReference type="EC" id="5.1.1.1"/>
    </reaction>
</comment>
<reference evidence="9 10" key="1">
    <citation type="submission" date="2018-07" db="EMBL/GenBank/DDBJ databases">
        <title>Arthrobacter sp. nov., isolated from raw cow's milk with high bacterial count.</title>
        <authorList>
            <person name="Hahne J."/>
            <person name="Isele D."/>
            <person name="Lipski A."/>
        </authorList>
    </citation>
    <scope>NUCLEOTIDE SEQUENCE [LARGE SCALE GENOMIC DNA]</scope>
    <source>
        <strain evidence="9 10">JZ R-183</strain>
    </source>
</reference>
<dbReference type="CDD" id="cd00430">
    <property type="entry name" value="PLPDE_III_AR"/>
    <property type="match status" value="1"/>
</dbReference>
<protein>
    <recommendedName>
        <fullName evidence="4">Alanine racemase</fullName>
        <ecNumber evidence="4">5.1.1.1</ecNumber>
    </recommendedName>
</protein>
<dbReference type="PANTHER" id="PTHR30511:SF0">
    <property type="entry name" value="ALANINE RACEMASE, CATABOLIC-RELATED"/>
    <property type="match status" value="1"/>
</dbReference>
<keyword evidence="10" id="KW-1185">Reference proteome</keyword>
<dbReference type="HAMAP" id="MF_01201">
    <property type="entry name" value="Ala_racemase"/>
    <property type="match status" value="1"/>
</dbReference>
<dbReference type="GO" id="GO:0008784">
    <property type="term" value="F:alanine racemase activity"/>
    <property type="evidence" value="ECO:0007669"/>
    <property type="project" value="UniProtKB-UniRule"/>
</dbReference>
<evidence type="ECO:0000256" key="4">
    <source>
        <dbReference type="HAMAP-Rule" id="MF_01201"/>
    </source>
</evidence>
<dbReference type="GO" id="GO:0030170">
    <property type="term" value="F:pyridoxal phosphate binding"/>
    <property type="evidence" value="ECO:0007669"/>
    <property type="project" value="UniProtKB-UniRule"/>
</dbReference>
<comment type="similarity">
    <text evidence="4">Belongs to the alanine racemase family.</text>
</comment>
<dbReference type="FunFam" id="3.20.20.10:FF:000002">
    <property type="entry name" value="Alanine racemase"/>
    <property type="match status" value="1"/>
</dbReference>
<dbReference type="PROSITE" id="PS00395">
    <property type="entry name" value="ALANINE_RACEMASE"/>
    <property type="match status" value="1"/>
</dbReference>
<feature type="binding site" evidence="4 6">
    <location>
        <position position="149"/>
    </location>
    <ligand>
        <name>substrate</name>
    </ligand>
</feature>
<feature type="active site" description="Proton acceptor; specific for L-alanine" evidence="4">
    <location>
        <position position="282"/>
    </location>
</feature>
<comment type="caution">
    <text evidence="9">The sequence shown here is derived from an EMBL/GenBank/DDBJ whole genome shotgun (WGS) entry which is preliminary data.</text>
</comment>
<feature type="modified residue" description="N6-(pyridoxal phosphate)lysine" evidence="4 5">
    <location>
        <position position="52"/>
    </location>
</feature>
<feature type="region of interest" description="Disordered" evidence="7">
    <location>
        <begin position="386"/>
        <end position="418"/>
    </location>
</feature>
<accession>A0A496PLX4</accession>
<dbReference type="UniPathway" id="UPA00042">
    <property type="reaction ID" value="UER00497"/>
</dbReference>
<dbReference type="Proteomes" id="UP000273119">
    <property type="component" value="Unassembled WGS sequence"/>
</dbReference>
<dbReference type="SUPFAM" id="SSF51419">
    <property type="entry name" value="PLP-binding barrel"/>
    <property type="match status" value="1"/>
</dbReference>
<feature type="compositionally biased region" description="Polar residues" evidence="7">
    <location>
        <begin position="405"/>
        <end position="418"/>
    </location>
</feature>
<evidence type="ECO:0000256" key="2">
    <source>
        <dbReference type="ARBA" id="ARBA00022898"/>
    </source>
</evidence>
<feature type="domain" description="Alanine racemase C-terminal" evidence="8">
    <location>
        <begin position="261"/>
        <end position="388"/>
    </location>
</feature>
<keyword evidence="3 4" id="KW-0413">Isomerase</keyword>